<dbReference type="SMART" id="SM00342">
    <property type="entry name" value="HTH_ARAC"/>
    <property type="match status" value="1"/>
</dbReference>
<dbReference type="InterPro" id="IPR009057">
    <property type="entry name" value="Homeodomain-like_sf"/>
</dbReference>
<proteinExistence type="predicted"/>
<dbReference type="InterPro" id="IPR035418">
    <property type="entry name" value="AraC-bd_2"/>
</dbReference>
<evidence type="ECO:0000313" key="7">
    <source>
        <dbReference type="EMBL" id="QLY31890.1"/>
    </source>
</evidence>
<dbReference type="PRINTS" id="PR00032">
    <property type="entry name" value="HTHARAC"/>
</dbReference>
<dbReference type="PROSITE" id="PS00041">
    <property type="entry name" value="HTH_ARAC_FAMILY_1"/>
    <property type="match status" value="1"/>
</dbReference>
<dbReference type="EMBL" id="CP059399">
    <property type="protein sequence ID" value="QLY31890.1"/>
    <property type="molecule type" value="Genomic_DNA"/>
</dbReference>
<protein>
    <submittedName>
        <fullName evidence="7">AraC family transcriptional regulator</fullName>
    </submittedName>
</protein>
<keyword evidence="4" id="KW-0804">Transcription</keyword>
<dbReference type="RefSeq" id="WP_181583065.1">
    <property type="nucleotide sequence ID" value="NZ_CP059399.1"/>
</dbReference>
<organism evidence="7 8">
    <name type="scientific">Nocardia huaxiensis</name>
    <dbReference type="NCBI Taxonomy" id="2755382"/>
    <lineage>
        <taxon>Bacteria</taxon>
        <taxon>Bacillati</taxon>
        <taxon>Actinomycetota</taxon>
        <taxon>Actinomycetes</taxon>
        <taxon>Mycobacteriales</taxon>
        <taxon>Nocardiaceae</taxon>
        <taxon>Nocardia</taxon>
    </lineage>
</organism>
<dbReference type="GO" id="GO:0003700">
    <property type="term" value="F:DNA-binding transcription factor activity"/>
    <property type="evidence" value="ECO:0007669"/>
    <property type="project" value="InterPro"/>
</dbReference>
<dbReference type="Pfam" id="PF12833">
    <property type="entry name" value="HTH_18"/>
    <property type="match status" value="1"/>
</dbReference>
<keyword evidence="2" id="KW-0238">DNA-binding</keyword>
<feature type="region of interest" description="Disordered" evidence="5">
    <location>
        <begin position="1"/>
        <end position="24"/>
    </location>
</feature>
<reference evidence="7 8" key="1">
    <citation type="submission" date="2020-07" db="EMBL/GenBank/DDBJ databases">
        <authorList>
            <person name="Zhuang K."/>
            <person name="Ran Y."/>
        </authorList>
    </citation>
    <scope>NUCLEOTIDE SEQUENCE [LARGE SCALE GENOMIC DNA]</scope>
    <source>
        <strain evidence="7 8">WCH-YHL-001</strain>
    </source>
</reference>
<dbReference type="InterPro" id="IPR050204">
    <property type="entry name" value="AraC_XylS_family_regulators"/>
</dbReference>
<keyword evidence="8" id="KW-1185">Reference proteome</keyword>
<dbReference type="AlphaFoldDB" id="A0A7D6VKY2"/>
<feature type="domain" description="HTH araC/xylS-type" evidence="6">
    <location>
        <begin position="249"/>
        <end position="347"/>
    </location>
</feature>
<evidence type="ECO:0000256" key="4">
    <source>
        <dbReference type="ARBA" id="ARBA00023163"/>
    </source>
</evidence>
<evidence type="ECO:0000256" key="1">
    <source>
        <dbReference type="ARBA" id="ARBA00023015"/>
    </source>
</evidence>
<dbReference type="InterPro" id="IPR018060">
    <property type="entry name" value="HTH_AraC"/>
</dbReference>
<keyword evidence="1" id="KW-0805">Transcription regulation</keyword>
<gene>
    <name evidence="7" type="ORF">H0264_06170</name>
</gene>
<evidence type="ECO:0000256" key="2">
    <source>
        <dbReference type="ARBA" id="ARBA00023125"/>
    </source>
</evidence>
<dbReference type="KEGG" id="nhu:H0264_06170"/>
<dbReference type="PROSITE" id="PS01124">
    <property type="entry name" value="HTH_ARAC_FAMILY_2"/>
    <property type="match status" value="1"/>
</dbReference>
<dbReference type="InterPro" id="IPR020449">
    <property type="entry name" value="Tscrpt_reg_AraC-type_HTH"/>
</dbReference>
<evidence type="ECO:0000259" key="6">
    <source>
        <dbReference type="PROSITE" id="PS01124"/>
    </source>
</evidence>
<dbReference type="Proteomes" id="UP000515512">
    <property type="component" value="Chromosome"/>
</dbReference>
<dbReference type="InterPro" id="IPR037923">
    <property type="entry name" value="HTH-like"/>
</dbReference>
<sequence length="352" mass="38295">MSAREETCPPGERSNAEAVRQRGGGAAFQGVRQLEVRAGEGLREAETFGAWEAAMVETYFPLAVSPLAEAPTPSSGFHGSLAHGRYGAVDVTVVGATPQRVRLTDSLIAAAPDEFLLASICTRGRGRLRLGDRVAEIGPGEMVFFPSNRKLHWDFGERWEKTVLQVPVDVLRERSGCTLDQVRTGLTLPRQGAIGVVSRFFTNLADLQRHKPDEAALLANSALDLLTTAVRLSAGEILTERSALAFARERVHEFIRAHCADPGLTVDRIAEGCMMSRRSLYRVFDEMADGPGTLLRRLRIERAAGLLAESALPIAVVATASGFSSESHFYRAFRHEMGTTPAAFRARPAQPE</sequence>
<dbReference type="InterPro" id="IPR018062">
    <property type="entry name" value="HTH_AraC-typ_CS"/>
</dbReference>
<keyword evidence="3" id="KW-0010">Activator</keyword>
<dbReference type="Pfam" id="PF14525">
    <property type="entry name" value="AraC_binding_2"/>
    <property type="match status" value="1"/>
</dbReference>
<dbReference type="SUPFAM" id="SSF51215">
    <property type="entry name" value="Regulatory protein AraC"/>
    <property type="match status" value="1"/>
</dbReference>
<dbReference type="GO" id="GO:0043565">
    <property type="term" value="F:sequence-specific DNA binding"/>
    <property type="evidence" value="ECO:0007669"/>
    <property type="project" value="InterPro"/>
</dbReference>
<accession>A0A7D6VKY2</accession>
<dbReference type="PANTHER" id="PTHR46796">
    <property type="entry name" value="HTH-TYPE TRANSCRIPTIONAL ACTIVATOR RHAS-RELATED"/>
    <property type="match status" value="1"/>
</dbReference>
<dbReference type="SUPFAM" id="SSF46689">
    <property type="entry name" value="Homeodomain-like"/>
    <property type="match status" value="1"/>
</dbReference>
<evidence type="ECO:0000313" key="8">
    <source>
        <dbReference type="Proteomes" id="UP000515512"/>
    </source>
</evidence>
<name>A0A7D6VKY2_9NOCA</name>
<evidence type="ECO:0000256" key="5">
    <source>
        <dbReference type="SAM" id="MobiDB-lite"/>
    </source>
</evidence>
<dbReference type="Gene3D" id="1.10.10.60">
    <property type="entry name" value="Homeodomain-like"/>
    <property type="match status" value="1"/>
</dbReference>
<evidence type="ECO:0000256" key="3">
    <source>
        <dbReference type="ARBA" id="ARBA00023159"/>
    </source>
</evidence>